<sequence>MKSCVILFVALSMLVRPLWPIVEYVVNYNYIATVLCENKEKPQLQCNGKCYLAKQLEKSSGQDEQNPFGEHNPNTEIQHPVFFQSLLETGLAIQFTSKSDENFNHTSLLFPMLFAEDISQPPEIS</sequence>
<keyword evidence="2" id="KW-1185">Reference proteome</keyword>
<accession>A0ABY2WN88</accession>
<proteinExistence type="predicted"/>
<dbReference type="EMBL" id="VCNI01000001">
    <property type="protein sequence ID" value="TMU56463.1"/>
    <property type="molecule type" value="Genomic_DNA"/>
</dbReference>
<name>A0ABY2WN88_9FLAO</name>
<reference evidence="1 2" key="1">
    <citation type="submission" date="2019-05" db="EMBL/GenBank/DDBJ databases">
        <title>Flagellimonas sp. AsT0115, sp. nov., isolated from a marine red algae, Asparagopsis taxiformis.</title>
        <authorList>
            <person name="Kim J."/>
            <person name="Jeong S.E."/>
            <person name="Jeon C.O."/>
        </authorList>
    </citation>
    <scope>NUCLEOTIDE SEQUENCE [LARGE SCALE GENOMIC DNA]</scope>
    <source>
        <strain evidence="1 2">AsT0115</strain>
    </source>
</reference>
<dbReference type="Proteomes" id="UP000751614">
    <property type="component" value="Unassembled WGS sequence"/>
</dbReference>
<comment type="caution">
    <text evidence="1">The sequence shown here is derived from an EMBL/GenBank/DDBJ whole genome shotgun (WGS) entry which is preliminary data.</text>
</comment>
<dbReference type="RefSeq" id="WP_138832941.1">
    <property type="nucleotide sequence ID" value="NZ_VCNI01000001.1"/>
</dbReference>
<evidence type="ECO:0000313" key="2">
    <source>
        <dbReference type="Proteomes" id="UP000751614"/>
    </source>
</evidence>
<gene>
    <name evidence="1" type="ORF">FGG15_02690</name>
</gene>
<protein>
    <submittedName>
        <fullName evidence="1">Uncharacterized protein</fullName>
    </submittedName>
</protein>
<evidence type="ECO:0000313" key="1">
    <source>
        <dbReference type="EMBL" id="TMU56463.1"/>
    </source>
</evidence>
<organism evidence="1 2">
    <name type="scientific">Flagellimonas algicola</name>
    <dbReference type="NCBI Taxonomy" id="2583815"/>
    <lineage>
        <taxon>Bacteria</taxon>
        <taxon>Pseudomonadati</taxon>
        <taxon>Bacteroidota</taxon>
        <taxon>Flavobacteriia</taxon>
        <taxon>Flavobacteriales</taxon>
        <taxon>Flavobacteriaceae</taxon>
        <taxon>Flagellimonas</taxon>
    </lineage>
</organism>